<comment type="caution">
    <text evidence="12">The sequence shown here is derived from an EMBL/GenBank/DDBJ whole genome shotgun (WGS) entry which is preliminary data.</text>
</comment>
<keyword evidence="4" id="KW-0645">Protease</keyword>
<dbReference type="InterPro" id="IPR007248">
    <property type="entry name" value="Mpv17_PMP22"/>
</dbReference>
<comment type="similarity">
    <text evidence="2">Belongs to the peptidase C48 family.</text>
</comment>
<dbReference type="Gene3D" id="3.40.395.10">
    <property type="entry name" value="Adenoviral Proteinase, Chain A"/>
    <property type="match status" value="1"/>
</dbReference>
<comment type="similarity">
    <text evidence="3">Belongs to the peroxisomal membrane protein PXMP2/4 family.</text>
</comment>
<evidence type="ECO:0000256" key="4">
    <source>
        <dbReference type="ARBA" id="ARBA00022670"/>
    </source>
</evidence>
<dbReference type="InterPro" id="IPR002885">
    <property type="entry name" value="PPR_rpt"/>
</dbReference>
<evidence type="ECO:0000256" key="7">
    <source>
        <dbReference type="ARBA" id="ARBA00022801"/>
    </source>
</evidence>
<dbReference type="Pfam" id="PF04117">
    <property type="entry name" value="Mpv17_PMP22"/>
    <property type="match status" value="1"/>
</dbReference>
<dbReference type="GO" id="GO:0008234">
    <property type="term" value="F:cysteine-type peptidase activity"/>
    <property type="evidence" value="ECO:0007669"/>
    <property type="project" value="InterPro"/>
</dbReference>
<evidence type="ECO:0000313" key="12">
    <source>
        <dbReference type="EMBL" id="CAE8613041.1"/>
    </source>
</evidence>
<feature type="region of interest" description="Disordered" evidence="10">
    <location>
        <begin position="2363"/>
        <end position="2387"/>
    </location>
</feature>
<evidence type="ECO:0000256" key="2">
    <source>
        <dbReference type="ARBA" id="ARBA00005234"/>
    </source>
</evidence>
<dbReference type="InterPro" id="IPR011990">
    <property type="entry name" value="TPR-like_helical_dom_sf"/>
</dbReference>
<feature type="domain" description="Ubiquitin-like protease family profile" evidence="11">
    <location>
        <begin position="1115"/>
        <end position="1305"/>
    </location>
</feature>
<proteinExistence type="inferred from homology"/>
<feature type="region of interest" description="Disordered" evidence="10">
    <location>
        <begin position="1010"/>
        <end position="1043"/>
    </location>
</feature>
<keyword evidence="13" id="KW-1185">Reference proteome</keyword>
<keyword evidence="9" id="KW-0472">Membrane</keyword>
<evidence type="ECO:0000256" key="5">
    <source>
        <dbReference type="ARBA" id="ARBA00022692"/>
    </source>
</evidence>
<dbReference type="PROSITE" id="PS50600">
    <property type="entry name" value="ULP_PROTEASE"/>
    <property type="match status" value="1"/>
</dbReference>
<evidence type="ECO:0000256" key="3">
    <source>
        <dbReference type="ARBA" id="ARBA00006824"/>
    </source>
</evidence>
<accession>A0A813FRN8</accession>
<dbReference type="InterPro" id="IPR038765">
    <property type="entry name" value="Papain-like_cys_pep_sf"/>
</dbReference>
<evidence type="ECO:0000256" key="6">
    <source>
        <dbReference type="ARBA" id="ARBA00022737"/>
    </source>
</evidence>
<dbReference type="Pfam" id="PF02902">
    <property type="entry name" value="Peptidase_C48"/>
    <property type="match status" value="1"/>
</dbReference>
<evidence type="ECO:0000313" key="13">
    <source>
        <dbReference type="Proteomes" id="UP000654075"/>
    </source>
</evidence>
<keyword evidence="6" id="KW-0677">Repeat</keyword>
<dbReference type="OrthoDB" id="447797at2759"/>
<dbReference type="PANTHER" id="PTHR47447:SF17">
    <property type="entry name" value="OS12G0638900 PROTEIN"/>
    <property type="match status" value="1"/>
</dbReference>
<keyword evidence="7" id="KW-0378">Hydrolase</keyword>
<protein>
    <recommendedName>
        <fullName evidence="11">Ubiquitin-like protease family profile domain-containing protein</fullName>
    </recommendedName>
</protein>
<keyword evidence="5" id="KW-0812">Transmembrane</keyword>
<dbReference type="InterPro" id="IPR031337">
    <property type="entry name" value="KDPG/KHG_AS_1"/>
</dbReference>
<dbReference type="Proteomes" id="UP000654075">
    <property type="component" value="Unassembled WGS sequence"/>
</dbReference>
<feature type="region of interest" description="Disordered" evidence="10">
    <location>
        <begin position="2647"/>
        <end position="2666"/>
    </location>
</feature>
<dbReference type="GO" id="GO:0006508">
    <property type="term" value="P:proteolysis"/>
    <property type="evidence" value="ECO:0007669"/>
    <property type="project" value="UniProtKB-KW"/>
</dbReference>
<dbReference type="PROSITE" id="PS00159">
    <property type="entry name" value="ALDOLASE_KDPG_KHG_1"/>
    <property type="match status" value="1"/>
</dbReference>
<evidence type="ECO:0000256" key="10">
    <source>
        <dbReference type="SAM" id="MobiDB-lite"/>
    </source>
</evidence>
<evidence type="ECO:0000259" key="11">
    <source>
        <dbReference type="PROSITE" id="PS50600"/>
    </source>
</evidence>
<name>A0A813FRN8_POLGL</name>
<evidence type="ECO:0000256" key="8">
    <source>
        <dbReference type="ARBA" id="ARBA00022989"/>
    </source>
</evidence>
<dbReference type="InterPro" id="IPR003653">
    <property type="entry name" value="Peptidase_C48_C"/>
</dbReference>
<dbReference type="PANTHER" id="PTHR47447">
    <property type="entry name" value="OS03G0856100 PROTEIN"/>
    <property type="match status" value="1"/>
</dbReference>
<dbReference type="Gene3D" id="1.25.40.10">
    <property type="entry name" value="Tetratricopeptide repeat domain"/>
    <property type="match status" value="3"/>
</dbReference>
<gene>
    <name evidence="12" type="ORF">PGLA1383_LOCUS30825</name>
</gene>
<evidence type="ECO:0000256" key="9">
    <source>
        <dbReference type="ARBA" id="ARBA00023136"/>
    </source>
</evidence>
<comment type="subcellular location">
    <subcellularLocation>
        <location evidence="1">Membrane</location>
        <topology evidence="1">Multi-pass membrane protein</topology>
    </subcellularLocation>
</comment>
<dbReference type="Pfam" id="PF01535">
    <property type="entry name" value="PPR"/>
    <property type="match status" value="1"/>
</dbReference>
<organism evidence="12 13">
    <name type="scientific">Polarella glacialis</name>
    <name type="common">Dinoflagellate</name>
    <dbReference type="NCBI Taxonomy" id="89957"/>
    <lineage>
        <taxon>Eukaryota</taxon>
        <taxon>Sar</taxon>
        <taxon>Alveolata</taxon>
        <taxon>Dinophyceae</taxon>
        <taxon>Suessiales</taxon>
        <taxon>Suessiaceae</taxon>
        <taxon>Polarella</taxon>
    </lineage>
</organism>
<keyword evidence="8" id="KW-1133">Transmembrane helix</keyword>
<dbReference type="EMBL" id="CAJNNV010025195">
    <property type="protein sequence ID" value="CAE8613041.1"/>
    <property type="molecule type" value="Genomic_DNA"/>
</dbReference>
<sequence length="2694" mass="294348">MCMLGELASGGVETSTSSCNAAINSCEDGSQWQAGLGLLLLMASSRIRRDMITCTSALSVCSRAGKWPAALALLEELASRRTVEPNRVTYNAAGSVCLREGWAVGTCSAVALGAGHIQKDVITCNAAISSCEKAAHWLHAFGDAEASDQEKAARWQAALGLLEHMARSFLPRDTITYSASISSCEKAGQWLPALALLCKMPSTRASQRASLNAVAFNAAISACESGGQWMLAVDLLGQMAGLGISCTTVTLGAAISACETSGQWQPALRLFAELDSRCSSARGGEGGLGLLERSVIACNSAISSCAVGAQWLTAVQLLVGMALVRIGADTLAFTAAIRACEQRHQWQAALQLFTEMACREVERDVVTFASSMRACEKAGRCLNRFQTLGHLSLRHLRTLRATSAMIALRQTKTWTRVDAFHERRPLLCAMMWGGAKGAFGAEALRRQEQGGCLWHVEHRFLTTIIMAAGCDPVLHIRKLLEPDHGTTGACYRVQCLQNDGRLLLKLLPSQYEVTLQVEGLVPMLACHLQIDCQYAVCNARIVSNTLCAKAADICPCRDTTVQGQDLNAVHLGTEIGSFAVATKHAFVHKPTADVLQIATDQRRHNHADTAKLPDTTAAEYVRVIVKSMPSLLTAASPDQPRQTCQNTSDRCSLLLAALKLMWLSNADVLLFESSSGTKQDKQFHEIIQAYRLVTGANLGDTVNDLQNLVPMRRQRWFAAITRCGTNSPDFSGWPATSGPKLNPDHFIFSPCFPADLKQLALNYDELAIFTDPQYAPTGEPRDLASHSVVPIVPHEYAALTTACPCGCRDRPFSVRRLKTIGAEGCYICQHHEGKVVKRWAHPTDIARLLCFPACFALPGQLRHALGLLGNCVSVAQALFACAACHAAITNINPAPAKARALLTARAFADGATQDQARRAFDSSQQLTLGRNLRQTLAALDECLASPATEEDWCTQIDHQIVLTPPGVQQALECVVVNTGSQLVCASTCEDQHSHNTACTQPGVQPRVCPNNPSMNQKNDKQPAVRTPKPLRQGQKTREEAIEPTKEVDCSGTVQQVFECVAIDTGSPLVCASTCEDQHSDTTAGQSQKTREEAIEPSKEVDCSGRPLTVLSTSALAAAASREDTLPPPLPASHATLTTTLFFLPVAIGIADALRSAFQPAVRRTLVDLAPEAQLTDDTIARWSLFLSDAATLLCPQAGWLILDPIQAFHWMQSPDEFRLRACSNYLLPICVNNHWSLIHLQTTRNTLQAHVYDSAGQAVEILPLLRCFTEHFAQAFLPGIGCPDVPSQTNGHDCGLFVMLYMQSLLLGGDPCCITQNLAAETRAALATILAIYLPPVLQEADRRTAEPQFRAAPDNTSLSLGLVDLTTEDADLPAKRPRLSDVTLCRQSQTIVTIAVHLNRGCQTSETPAVIFAQSFKTGTHLVDVMQSFASAFTSYTGAAATNTHGDFEYTLFERSQHLRLTPFDVLPEVQQFDCTAYPVLRGGAPRKVVLSAQDIARLESMLVQRGVPAAEVTLRIEAALVKLSVPAILKALQQTDEKQIWREFVEIAKRKNSRLVYEKEMKLLREKEDATLDQEPDMPLDPLQINDPWKTGEAVPCNNNKAVTPNLAESVQSHVDEFQADQGMTFPIVDLPAIRVKATGLAACSPAKAVSLYEGGKPLSADPLAIIVVGALALPVPASLHSTAIEFSATIAGTNSKVLRRGTLINLGDVPIKMKSTTVTNVLQPPDHLVIKITVLRSDLEGDWNLLIAKPAQRTLALFPPLTERGVVLAVWNRHWSNGPQKAAPQKANTFSVWIRAKEIQARKAIGHSGIDGAYVQLFTPEMLRLPDYKPLRLPNKSRDDLLPQLQTREELLGLARSANRLGYYVAEEKYEQLWKNFRPEDEIPKDLSATRDYKLEPVPAGCDNPTIAAYLQDVNWQAVPRHSLGKNGYIVASRDAPPNQGVLELPAGAKMLATLMPDRKPVRPQQEQSVIAGASGLRTRPSVFLNAAPPPEQAMPQPKQSTTSPGPITSKIEATATEMEKRISGQADARFSGIAGEIQAQRDDIGELRKELQKRTQAQDASIASLRRDVHTEVGKIHTQLSGMETTWEQRMQTMMREQTRDIAAMFSGTASAASGSATPASQQTGIPVKAPVQQSAERERYCGAFLFFVYGRKANIVKMVLIDNFLLTPCFFMPSYYLIKSVLDGGFESFRSPGVVAQRAWQRYSVEWFHACKVVWSCWIPMHFVTFAIMPTHWRVPFAASMSLLTMMLNSLQQTNLELTRAQLEVVRARFGGMSLQLFSELATMIKVASAMEKGKWPVTSFGHSLCKTCSQGSKVLAIRDELKKEGDWDTVLLRAVTEDLTVELKAIIGLKGMADILGPGDGDNGPPSPSSSSVGGLPARGSRHLQAVEVETELEDNGEEEPDRNGQTLLLAEEVEEQLDAPETARGSVQAQTPQNGYPPAAERNVEVWRSFGCDTEAGRLLRKLYKGADPKHASSKVSYPRLPSPAQRWEPQVRKPAPKKAVVQVPRSAAPTRDRDDPRYWPAPPVPCRRPAREILAELEVEHNRMRRAGAPPNMRKGRDQDGEKQGLQERFRYCGGRAMPPGAMGHVPEGELPPSGLVAKAAAARSDRKQIDADGFNAEHREIFEELCLAVRHKQQRIAEIDGQEKNDPRPSKAKTALNREALELRNQIDRDLKDIDKLLELTEHQR</sequence>
<feature type="region of interest" description="Disordered" evidence="10">
    <location>
        <begin position="2423"/>
        <end position="2445"/>
    </location>
</feature>
<reference evidence="12" key="1">
    <citation type="submission" date="2021-02" db="EMBL/GenBank/DDBJ databases">
        <authorList>
            <person name="Dougan E. K."/>
            <person name="Rhodes N."/>
            <person name="Thang M."/>
            <person name="Chan C."/>
        </authorList>
    </citation>
    <scope>NUCLEOTIDE SEQUENCE</scope>
</reference>
<feature type="compositionally biased region" description="Polar residues" evidence="10">
    <location>
        <begin position="2432"/>
        <end position="2441"/>
    </location>
</feature>
<dbReference type="Pfam" id="PF13812">
    <property type="entry name" value="PPR_3"/>
    <property type="match status" value="1"/>
</dbReference>
<dbReference type="GO" id="GO:0016020">
    <property type="term" value="C:membrane"/>
    <property type="evidence" value="ECO:0007669"/>
    <property type="project" value="UniProtKB-SubCell"/>
</dbReference>
<dbReference type="SUPFAM" id="SSF54001">
    <property type="entry name" value="Cysteine proteinases"/>
    <property type="match status" value="1"/>
</dbReference>
<feature type="compositionally biased region" description="Basic and acidic residues" evidence="10">
    <location>
        <begin position="2647"/>
        <end position="2658"/>
    </location>
</feature>
<evidence type="ECO:0000256" key="1">
    <source>
        <dbReference type="ARBA" id="ARBA00004141"/>
    </source>
</evidence>
<feature type="region of interest" description="Disordered" evidence="10">
    <location>
        <begin position="2474"/>
        <end position="2532"/>
    </location>
</feature>